<dbReference type="InterPro" id="IPR036574">
    <property type="entry name" value="Scorpion_toxin-like_sf"/>
</dbReference>
<reference evidence="6" key="1">
    <citation type="submission" date="2016-10" db="EMBL/GenBank/DDBJ databases">
        <title>Venom proteomic and venom gland transcriptomic analyses of the scorpion Megacormus gertschi Diaz-Najera, 1966 (Scorpiones: Euscorpiidae: Megacorminae).</title>
        <authorList>
            <person name="Santibanez-Lopez C.E."/>
            <person name="Cid-Uribe J.I."/>
            <person name="Zamudio F.Z."/>
            <person name="Batista C.V."/>
            <person name="Ortiz E."/>
            <person name="Possani L.D."/>
        </authorList>
    </citation>
    <scope>NUCLEOTIDE SEQUENCE</scope>
    <source>
        <tissue evidence="6">Venom gland</tissue>
    </source>
</reference>
<dbReference type="GO" id="GO:0090729">
    <property type="term" value="F:toxin activity"/>
    <property type="evidence" value="ECO:0007669"/>
    <property type="project" value="UniProtKB-KW"/>
</dbReference>
<keyword evidence="6" id="KW-0406">Ion transport</keyword>
<proteinExistence type="predicted"/>
<keyword evidence="2" id="KW-0964">Secreted</keyword>
<evidence type="ECO:0000256" key="3">
    <source>
        <dbReference type="ARBA" id="ARBA00022656"/>
    </source>
</evidence>
<dbReference type="Gene3D" id="3.30.30.10">
    <property type="entry name" value="Knottin, scorpion toxin-like"/>
    <property type="match status" value="1"/>
</dbReference>
<dbReference type="GO" id="GO:0034220">
    <property type="term" value="P:monoatomic ion transmembrane transport"/>
    <property type="evidence" value="ECO:0007669"/>
    <property type="project" value="UniProtKB-KW"/>
</dbReference>
<evidence type="ECO:0000256" key="2">
    <source>
        <dbReference type="ARBA" id="ARBA00022525"/>
    </source>
</evidence>
<dbReference type="AlphaFoldDB" id="A0A224XBG0"/>
<evidence type="ECO:0000313" key="6">
    <source>
        <dbReference type="EMBL" id="JAW07049.1"/>
    </source>
</evidence>
<organism evidence="6">
    <name type="scientific">Megacormus gertschi</name>
    <dbReference type="NCBI Taxonomy" id="1843536"/>
    <lineage>
        <taxon>Eukaryota</taxon>
        <taxon>Metazoa</taxon>
        <taxon>Ecdysozoa</taxon>
        <taxon>Arthropoda</taxon>
        <taxon>Chelicerata</taxon>
        <taxon>Arachnida</taxon>
        <taxon>Scorpiones</taxon>
        <taxon>Iurida</taxon>
        <taxon>Chactoidea</taxon>
        <taxon>Euscorpiidae</taxon>
        <taxon>Megacorminae</taxon>
        <taxon>Megacormini</taxon>
        <taxon>Megacormus</taxon>
    </lineage>
</organism>
<dbReference type="InterPro" id="IPR001947">
    <property type="entry name" value="Scorpion_toxinS_K_inh"/>
</dbReference>
<dbReference type="Pfam" id="PF00451">
    <property type="entry name" value="Toxin_2"/>
    <property type="match status" value="1"/>
</dbReference>
<accession>A0A224XBG0</accession>
<name>A0A224XBG0_9SCOR</name>
<sequence length="55" mass="5870">MRLAIILLLMTTVVLAIGSPFSGVKCSSSNQCTRPCRYGGGTHGKCMNGRCRCYG</sequence>
<evidence type="ECO:0000256" key="5">
    <source>
        <dbReference type="SAM" id="SignalP"/>
    </source>
</evidence>
<dbReference type="PRINTS" id="PR00286">
    <property type="entry name" value="CHARYBDTOXIN"/>
</dbReference>
<keyword evidence="6" id="KW-0813">Transport</keyword>
<dbReference type="GO" id="GO:0008200">
    <property type="term" value="F:ion channel inhibitor activity"/>
    <property type="evidence" value="ECO:0007669"/>
    <property type="project" value="InterPro"/>
</dbReference>
<evidence type="ECO:0000256" key="1">
    <source>
        <dbReference type="ARBA" id="ARBA00004613"/>
    </source>
</evidence>
<dbReference type="GO" id="GO:0005576">
    <property type="term" value="C:extracellular region"/>
    <property type="evidence" value="ECO:0007669"/>
    <property type="project" value="UniProtKB-SubCell"/>
</dbReference>
<dbReference type="SUPFAM" id="SSF57095">
    <property type="entry name" value="Scorpion toxin-like"/>
    <property type="match status" value="1"/>
</dbReference>
<feature type="chain" id="PRO_5013030724" evidence="5">
    <location>
        <begin position="17"/>
        <end position="55"/>
    </location>
</feature>
<keyword evidence="5" id="KW-0732">Signal</keyword>
<dbReference type="EMBL" id="GFBG01000118">
    <property type="protein sequence ID" value="JAW07049.1"/>
    <property type="molecule type" value="Transcribed_RNA"/>
</dbReference>
<keyword evidence="6" id="KW-0407">Ion channel</keyword>
<dbReference type="PROSITE" id="PS01138">
    <property type="entry name" value="SCORP_SHORT_TOXIN"/>
    <property type="match status" value="1"/>
</dbReference>
<evidence type="ECO:0000256" key="4">
    <source>
        <dbReference type="ARBA" id="ARBA00023157"/>
    </source>
</evidence>
<keyword evidence="4" id="KW-1015">Disulfide bond</keyword>
<comment type="subcellular location">
    <subcellularLocation>
        <location evidence="1">Secreted</location>
    </subcellularLocation>
</comment>
<protein>
    <submittedName>
        <fullName evidence="6">Putative Potassium channel toxin</fullName>
    </submittedName>
</protein>
<keyword evidence="3" id="KW-0800">Toxin</keyword>
<feature type="signal peptide" evidence="5">
    <location>
        <begin position="1"/>
        <end position="16"/>
    </location>
</feature>